<feature type="domain" description="Thiamin pyrophosphokinase thiamin-binding" evidence="9">
    <location>
        <begin position="221"/>
        <end position="308"/>
    </location>
</feature>
<dbReference type="GO" id="GO:0016301">
    <property type="term" value="F:kinase activity"/>
    <property type="evidence" value="ECO:0007669"/>
    <property type="project" value="UniProtKB-UniRule"/>
</dbReference>
<dbReference type="UniPathway" id="UPA00060">
    <property type="reaction ID" value="UER00597"/>
</dbReference>
<name>A0A507R5E7_MONPU</name>
<comment type="catalytic activity">
    <reaction evidence="7">
        <text>thiamine + ATP = thiamine diphosphate + AMP + H(+)</text>
        <dbReference type="Rhea" id="RHEA:11576"/>
        <dbReference type="ChEBI" id="CHEBI:15378"/>
        <dbReference type="ChEBI" id="CHEBI:18385"/>
        <dbReference type="ChEBI" id="CHEBI:30616"/>
        <dbReference type="ChEBI" id="CHEBI:58937"/>
        <dbReference type="ChEBI" id="CHEBI:456215"/>
    </reaction>
</comment>
<evidence type="ECO:0000256" key="7">
    <source>
        <dbReference type="PIRNR" id="PIRNR031057"/>
    </source>
</evidence>
<dbReference type="CDD" id="cd07995">
    <property type="entry name" value="TPK"/>
    <property type="match status" value="1"/>
</dbReference>
<dbReference type="InterPro" id="IPR007371">
    <property type="entry name" value="TPK_catalytic"/>
</dbReference>
<dbReference type="GO" id="GO:0009229">
    <property type="term" value="P:thiamine diphosphate biosynthetic process"/>
    <property type="evidence" value="ECO:0007669"/>
    <property type="project" value="UniProtKB-UniRule"/>
</dbReference>
<keyword evidence="6 7" id="KW-0067">ATP-binding</keyword>
<dbReference type="InterPro" id="IPR036371">
    <property type="entry name" value="TPK_B1-bd_sf"/>
</dbReference>
<dbReference type="InterPro" id="IPR016966">
    <property type="entry name" value="Thiamin_pyrophosphokinase_euk"/>
</dbReference>
<keyword evidence="5 7" id="KW-0418">Kinase</keyword>
<evidence type="ECO:0000313" key="11">
    <source>
        <dbReference type="Proteomes" id="UP000319663"/>
    </source>
</evidence>
<dbReference type="Gene3D" id="2.60.120.320">
    <property type="entry name" value="Thiamin pyrophosphokinase, thiamin-binding domain"/>
    <property type="match status" value="1"/>
</dbReference>
<organism evidence="10 11">
    <name type="scientific">Monascus purpureus</name>
    <name type="common">Red mold</name>
    <name type="synonym">Monascus anka</name>
    <dbReference type="NCBI Taxonomy" id="5098"/>
    <lineage>
        <taxon>Eukaryota</taxon>
        <taxon>Fungi</taxon>
        <taxon>Dikarya</taxon>
        <taxon>Ascomycota</taxon>
        <taxon>Pezizomycotina</taxon>
        <taxon>Eurotiomycetes</taxon>
        <taxon>Eurotiomycetidae</taxon>
        <taxon>Eurotiales</taxon>
        <taxon>Aspergillaceae</taxon>
        <taxon>Monascus</taxon>
    </lineage>
</organism>
<comment type="pathway">
    <text evidence="1 7">Cofactor biosynthesis; thiamine diphosphate biosynthesis; thiamine diphosphate from thiamine: step 1/1.</text>
</comment>
<dbReference type="GO" id="GO:0006772">
    <property type="term" value="P:thiamine metabolic process"/>
    <property type="evidence" value="ECO:0007669"/>
    <property type="project" value="InterPro"/>
</dbReference>
<dbReference type="STRING" id="5098.A0A507R5E7"/>
<dbReference type="GO" id="GO:0030975">
    <property type="term" value="F:thiamine binding"/>
    <property type="evidence" value="ECO:0007669"/>
    <property type="project" value="UniProtKB-UniRule"/>
</dbReference>
<dbReference type="OrthoDB" id="25149at2759"/>
<comment type="caution">
    <text evidence="10">The sequence shown here is derived from an EMBL/GenBank/DDBJ whole genome shotgun (WGS) entry which is preliminary data.</text>
</comment>
<gene>
    <name evidence="10" type="ORF">MPDQ_000166</name>
</gene>
<evidence type="ECO:0000259" key="9">
    <source>
        <dbReference type="SMART" id="SM00983"/>
    </source>
</evidence>
<dbReference type="InterPro" id="IPR036759">
    <property type="entry name" value="TPK_catalytic_sf"/>
</dbReference>
<dbReference type="SUPFAM" id="SSF63862">
    <property type="entry name" value="Thiamin pyrophosphokinase, substrate-binding domain"/>
    <property type="match status" value="1"/>
</dbReference>
<feature type="region of interest" description="Disordered" evidence="8">
    <location>
        <begin position="225"/>
        <end position="248"/>
    </location>
</feature>
<sequence>MEWHPTRFFHHSNKSPYALIILNQPINENAFVILRKHASLVVCADGGANRYYDLMKAHGRESIDLPDAVIGDLDSIKSTTRSHYERLRVPVIQDPDQYSTDFTKCLKHLRDWYYHGGLNGDDSASIDIKDGSGDKYNNRTLEILILGGLGGRVDQAFSQIHHLTTFSMKWSGIHTSTTIESESAPKTDANDNNNGNGNNTDLKLNLYLISEESITFILHPGKNIIHTPGTNRPLEEEERKKNKNNNNNQEYFLEENVGIIPYLGPTRITTHGFEWDVTHWPTQIGGQISTSNHIRADVVEVDCEASVLFTLELATRFKFWGNGR</sequence>
<dbReference type="Proteomes" id="UP000319663">
    <property type="component" value="Unassembled WGS sequence"/>
</dbReference>
<accession>A0A507R5E7</accession>
<keyword evidence="4 7" id="KW-0547">Nucleotide-binding</keyword>
<reference evidence="10 11" key="1">
    <citation type="submission" date="2019-06" db="EMBL/GenBank/DDBJ databases">
        <title>Wine fermentation using esterase from Monascus purpureus.</title>
        <authorList>
            <person name="Geng C."/>
            <person name="Zhang Y."/>
        </authorList>
    </citation>
    <scope>NUCLEOTIDE SEQUENCE [LARGE SCALE GENOMIC DNA]</scope>
    <source>
        <strain evidence="10">HQ1</strain>
    </source>
</reference>
<evidence type="ECO:0000256" key="6">
    <source>
        <dbReference type="ARBA" id="ARBA00022840"/>
    </source>
</evidence>
<dbReference type="InterPro" id="IPR006282">
    <property type="entry name" value="Thi_PPkinase"/>
</dbReference>
<dbReference type="GO" id="GO:0005524">
    <property type="term" value="F:ATP binding"/>
    <property type="evidence" value="ECO:0007669"/>
    <property type="project" value="UniProtKB-UniRule"/>
</dbReference>
<evidence type="ECO:0000256" key="3">
    <source>
        <dbReference type="ARBA" id="ARBA00022679"/>
    </source>
</evidence>
<keyword evidence="3 7" id="KW-0808">Transferase</keyword>
<evidence type="ECO:0000256" key="5">
    <source>
        <dbReference type="ARBA" id="ARBA00022777"/>
    </source>
</evidence>
<dbReference type="SMART" id="SM00983">
    <property type="entry name" value="TPK_B1_binding"/>
    <property type="match status" value="1"/>
</dbReference>
<dbReference type="GO" id="GO:0004788">
    <property type="term" value="F:thiamine diphosphokinase activity"/>
    <property type="evidence" value="ECO:0007669"/>
    <property type="project" value="UniProtKB-UniRule"/>
</dbReference>
<evidence type="ECO:0000313" key="10">
    <source>
        <dbReference type="EMBL" id="TQB76343.1"/>
    </source>
</evidence>
<dbReference type="EC" id="2.7.6.2" evidence="7"/>
<dbReference type="PIRSF" id="PIRSF031057">
    <property type="entry name" value="Thiamin_pyrophosphokinase"/>
    <property type="match status" value="1"/>
</dbReference>
<evidence type="ECO:0000256" key="1">
    <source>
        <dbReference type="ARBA" id="ARBA00005078"/>
    </source>
</evidence>
<dbReference type="InterPro" id="IPR007373">
    <property type="entry name" value="Thiamin_PyroPKinase_B1-bd"/>
</dbReference>
<protein>
    <recommendedName>
        <fullName evidence="7">Thiamine pyrophosphokinase</fullName>
        <ecNumber evidence="7">2.7.6.2</ecNumber>
    </recommendedName>
</protein>
<dbReference type="EMBL" id="VIFY01000010">
    <property type="protein sequence ID" value="TQB76343.1"/>
    <property type="molecule type" value="Genomic_DNA"/>
</dbReference>
<dbReference type="Gene3D" id="3.40.50.10240">
    <property type="entry name" value="Thiamin pyrophosphokinase, catalytic domain"/>
    <property type="match status" value="1"/>
</dbReference>
<dbReference type="Pfam" id="PF04265">
    <property type="entry name" value="TPK_B1_binding"/>
    <property type="match status" value="1"/>
</dbReference>
<comment type="similarity">
    <text evidence="2 7">Belongs to the thiamine pyrophosphokinase family.</text>
</comment>
<evidence type="ECO:0000256" key="8">
    <source>
        <dbReference type="SAM" id="MobiDB-lite"/>
    </source>
</evidence>
<evidence type="ECO:0000256" key="2">
    <source>
        <dbReference type="ARBA" id="ARBA00006785"/>
    </source>
</evidence>
<evidence type="ECO:0000256" key="4">
    <source>
        <dbReference type="ARBA" id="ARBA00022741"/>
    </source>
</evidence>
<keyword evidence="11" id="KW-1185">Reference proteome</keyword>
<dbReference type="PANTHER" id="PTHR13622:SF8">
    <property type="entry name" value="THIAMIN PYROPHOSPHOKINASE 1"/>
    <property type="match status" value="1"/>
</dbReference>
<dbReference type="Pfam" id="PF04263">
    <property type="entry name" value="TPK_catalytic"/>
    <property type="match status" value="1"/>
</dbReference>
<proteinExistence type="inferred from homology"/>
<dbReference type="PANTHER" id="PTHR13622">
    <property type="entry name" value="THIAMIN PYROPHOSPHOKINASE"/>
    <property type="match status" value="1"/>
</dbReference>
<dbReference type="SUPFAM" id="SSF63999">
    <property type="entry name" value="Thiamin pyrophosphokinase, catalytic domain"/>
    <property type="match status" value="1"/>
</dbReference>
<dbReference type="AlphaFoldDB" id="A0A507R5E7"/>